<gene>
    <name evidence="3" type="ORF">LELG_05732</name>
</gene>
<dbReference type="EMBL" id="CH981534">
    <property type="protein sequence ID" value="EDK47551.1"/>
    <property type="molecule type" value="Genomic_DNA"/>
</dbReference>
<dbReference type="SUPFAM" id="SSF55277">
    <property type="entry name" value="GYF domain"/>
    <property type="match status" value="1"/>
</dbReference>
<dbReference type="HOGENOM" id="CLU_011552_0_0_1"/>
<feature type="compositionally biased region" description="Low complexity" evidence="1">
    <location>
        <begin position="609"/>
        <end position="637"/>
    </location>
</feature>
<dbReference type="PANTHER" id="PTHR14445">
    <property type="entry name" value="GRB10 INTERACTING GYF PROTEIN"/>
    <property type="match status" value="1"/>
</dbReference>
<feature type="region of interest" description="Disordered" evidence="1">
    <location>
        <begin position="147"/>
        <end position="191"/>
    </location>
</feature>
<feature type="domain" description="GYF" evidence="2">
    <location>
        <begin position="278"/>
        <end position="326"/>
    </location>
</feature>
<sequence>MYSRTSKFQASMANDGINDAMGSSSKFNNTAATSTSNSTSNSNSNSSSTPNAASNPLTSANGYNGQNQNHSKSQSHQNFNDTRTSTKNIAENKDGKRYTMEQVFQVWYDNKDKILNSEVKMNGHENYKLAVPEPIYHLLLQEQNELAKQNQGQVQGQEQGQGQGQGKSQPQPHDSSSVPDGKSVQSDAIPTQDEETAKFVAEKFDNLKLGASMDQQKPLDAQDLFGSFKGVNSIGILGNNDPALQANNDGFAQRSLLTEFPPGLMNPATTIPLLTSDKIEWHYIDPSGNEQGPFNGDMMQEWFTGGYLDLSLMIKRVGEKEFKPLRTLCDSVQNYTQPFKIPLPDLTAASDLLLGSRFDGSQTNTNSLDGNGIRLPSSSNFLQSMFAGSGFLNSSTPTTASGGVGGATAAANATSTGGSSFQNIHNQPLGNVGNIGSAFDQSFGLPSMPSLLQQQILQQQKPLLSRNNSGWALDTSSQMVGGLGTPTSATPTSSSFVNSLGNTHNIGSGTPQLSQPTPMSPWMTASNGVGQISRISSPFVSTTNLSNSFGQTTSAGAGKELTGKDQQGFVDDEEDEDDHDHSVLNAVVTDILQDEPEAKQETSTNAGNSKAKTSPSSASHPSAASSSSTTTTTTTTTGANKKEKSATSKSTTEPKKAFTNSQEEITVPPTKTVDLKPASSKKQDLAPWAAKAKAEEEKAKANQLSLKEIQKVEAERLSQQKKLQEKAKAEQAQKAWAVAAAAEKAAQLEQEKLKVQLPPTWATAATNEKAAPVKSLAEIQKEEAELAKAKNAAAAAAAAQAVTGATAAAAAAAAAVGGVGASNAYPTNMSFANALANSVPREDTTAWTTVASSKKPTVAKKQPSIATTSTGVSTSKVTPQLLRSVSATKPSATGINFQAIREDFLVWARSQMTNLYPSVSKNDLLEMFITLPISSSDTPQLISESIYASSATMDGRRFAQEFVKRKNKADQMLGVEGARDYTSWSAAILSSADKVQTVDEDGWSTSVKSKKKGGKKQ</sequence>
<dbReference type="PANTHER" id="PTHR14445:SF36">
    <property type="entry name" value="FI03272P-RELATED"/>
    <property type="match status" value="1"/>
</dbReference>
<dbReference type="GeneID" id="5230198"/>
<dbReference type="PROSITE" id="PS50829">
    <property type="entry name" value="GYF"/>
    <property type="match status" value="1"/>
</dbReference>
<dbReference type="OMA" id="THLDTEW"/>
<dbReference type="STRING" id="379508.A5E7Z3"/>
<dbReference type="SMART" id="SM00444">
    <property type="entry name" value="GYF"/>
    <property type="match status" value="1"/>
</dbReference>
<feature type="compositionally biased region" description="Polar residues" evidence="1">
    <location>
        <begin position="79"/>
        <end position="89"/>
    </location>
</feature>
<dbReference type="InParanoid" id="A5E7Z3"/>
<keyword evidence="4" id="KW-1185">Reference proteome</keyword>
<feature type="compositionally biased region" description="Low complexity" evidence="1">
    <location>
        <begin position="23"/>
        <end position="55"/>
    </location>
</feature>
<dbReference type="InterPro" id="IPR051640">
    <property type="entry name" value="GRB10-interact_GYF"/>
</dbReference>
<feature type="compositionally biased region" description="Basic and acidic residues" evidence="1">
    <location>
        <begin position="640"/>
        <end position="656"/>
    </location>
</feature>
<dbReference type="KEGG" id="lel:PVL30_004485"/>
<dbReference type="InterPro" id="IPR003169">
    <property type="entry name" value="GYF"/>
</dbReference>
<dbReference type="AlphaFoldDB" id="A5E7Z3"/>
<dbReference type="GO" id="GO:0005829">
    <property type="term" value="C:cytosol"/>
    <property type="evidence" value="ECO:0007669"/>
    <property type="project" value="TreeGrafter"/>
</dbReference>
<feature type="compositionally biased region" description="Low complexity" evidence="1">
    <location>
        <begin position="149"/>
        <end position="158"/>
    </location>
</feature>
<evidence type="ECO:0000313" key="4">
    <source>
        <dbReference type="Proteomes" id="UP000001996"/>
    </source>
</evidence>
<proteinExistence type="predicted"/>
<feature type="compositionally biased region" description="Low complexity" evidence="1">
    <location>
        <begin position="64"/>
        <end position="78"/>
    </location>
</feature>
<feature type="region of interest" description="Disordered" evidence="1">
    <location>
        <begin position="15"/>
        <end position="94"/>
    </location>
</feature>
<accession>A5E7Z3</accession>
<evidence type="ECO:0000256" key="1">
    <source>
        <dbReference type="SAM" id="MobiDB-lite"/>
    </source>
</evidence>
<organism evidence="3 4">
    <name type="scientific">Lodderomyces elongisporus (strain ATCC 11503 / CBS 2605 / JCM 1781 / NBRC 1676 / NRRL YB-4239)</name>
    <name type="common">Yeast</name>
    <name type="synonym">Saccharomyces elongisporus</name>
    <dbReference type="NCBI Taxonomy" id="379508"/>
    <lineage>
        <taxon>Eukaryota</taxon>
        <taxon>Fungi</taxon>
        <taxon>Dikarya</taxon>
        <taxon>Ascomycota</taxon>
        <taxon>Saccharomycotina</taxon>
        <taxon>Pichiomycetes</taxon>
        <taxon>Debaryomycetaceae</taxon>
        <taxon>Candida/Lodderomyces clade</taxon>
        <taxon>Lodderomyces</taxon>
    </lineage>
</organism>
<dbReference type="InterPro" id="IPR035445">
    <property type="entry name" value="GYF-like_dom_sf"/>
</dbReference>
<protein>
    <recommendedName>
        <fullName evidence="2">GYF domain-containing protein</fullName>
    </recommendedName>
</protein>
<reference evidence="3 4" key="1">
    <citation type="journal article" date="2009" name="Nature">
        <title>Evolution of pathogenicity and sexual reproduction in eight Candida genomes.</title>
        <authorList>
            <person name="Butler G."/>
            <person name="Rasmussen M.D."/>
            <person name="Lin M.F."/>
            <person name="Santos M.A."/>
            <person name="Sakthikumar S."/>
            <person name="Munro C.A."/>
            <person name="Rheinbay E."/>
            <person name="Grabherr M."/>
            <person name="Forche A."/>
            <person name="Reedy J.L."/>
            <person name="Agrafioti I."/>
            <person name="Arnaud M.B."/>
            <person name="Bates S."/>
            <person name="Brown A.J."/>
            <person name="Brunke S."/>
            <person name="Costanzo M.C."/>
            <person name="Fitzpatrick D.A."/>
            <person name="de Groot P.W."/>
            <person name="Harris D."/>
            <person name="Hoyer L.L."/>
            <person name="Hube B."/>
            <person name="Klis F.M."/>
            <person name="Kodira C."/>
            <person name="Lennard N."/>
            <person name="Logue M.E."/>
            <person name="Martin R."/>
            <person name="Neiman A.M."/>
            <person name="Nikolaou E."/>
            <person name="Quail M.A."/>
            <person name="Quinn J."/>
            <person name="Santos M.C."/>
            <person name="Schmitzberger F.F."/>
            <person name="Sherlock G."/>
            <person name="Shah P."/>
            <person name="Silverstein K.A."/>
            <person name="Skrzypek M.S."/>
            <person name="Soll D."/>
            <person name="Staggs R."/>
            <person name="Stansfield I."/>
            <person name="Stumpf M.P."/>
            <person name="Sudbery P.E."/>
            <person name="Srikantha T."/>
            <person name="Zeng Q."/>
            <person name="Berman J."/>
            <person name="Berriman M."/>
            <person name="Heitman J."/>
            <person name="Gow N.A."/>
            <person name="Lorenz M.C."/>
            <person name="Birren B.W."/>
            <person name="Kellis M."/>
            <person name="Cuomo C.A."/>
        </authorList>
    </citation>
    <scope>NUCLEOTIDE SEQUENCE [LARGE SCALE GENOMIC DNA]</scope>
    <source>
        <strain evidence="4">ATCC 11503 / BCRC 21390 / CBS 2605 / JCM 1781 / NBRC 1676 / NRRL YB-4239</strain>
    </source>
</reference>
<feature type="compositionally biased region" description="Polar residues" evidence="1">
    <location>
        <begin position="172"/>
        <end position="189"/>
    </location>
</feature>
<evidence type="ECO:0000259" key="2">
    <source>
        <dbReference type="PROSITE" id="PS50829"/>
    </source>
</evidence>
<feature type="region of interest" description="Disordered" evidence="1">
    <location>
        <begin position="596"/>
        <end position="690"/>
    </location>
</feature>
<evidence type="ECO:0000313" key="3">
    <source>
        <dbReference type="EMBL" id="EDK47551.1"/>
    </source>
</evidence>
<dbReference type="Proteomes" id="UP000001996">
    <property type="component" value="Unassembled WGS sequence"/>
</dbReference>
<dbReference type="Pfam" id="PF02213">
    <property type="entry name" value="GYF"/>
    <property type="match status" value="1"/>
</dbReference>
<dbReference type="Gene3D" id="3.30.1490.40">
    <property type="match status" value="1"/>
</dbReference>
<dbReference type="eggNOG" id="KOG1862">
    <property type="taxonomic scope" value="Eukaryota"/>
</dbReference>
<name>A5E7Z3_LODEL</name>
<dbReference type="OrthoDB" id="48509at2759"/>
<dbReference type="VEuPathDB" id="FungiDB:LELG_05732"/>